<accession>A0A8H3HM17</accession>
<protein>
    <recommendedName>
        <fullName evidence="2">T6SS Phospholipase effector Tle1-like catalytic domain-containing protein</fullName>
    </recommendedName>
</protein>
<dbReference type="EMBL" id="CAJMXA010003947">
    <property type="protein sequence ID" value="CAE6528318.1"/>
    <property type="molecule type" value="Genomic_DNA"/>
</dbReference>
<comment type="caution">
    <text evidence="3">The sequence shown here is derived from an EMBL/GenBank/DDBJ whole genome shotgun (WGS) entry which is preliminary data.</text>
</comment>
<dbReference type="PANTHER" id="PTHR33840:SF1">
    <property type="entry name" value="TLE1 PHOSPHOLIPASE DOMAIN-CONTAINING PROTEIN"/>
    <property type="match status" value="1"/>
</dbReference>
<organism evidence="3 4">
    <name type="scientific">Rhizoctonia solani</name>
    <dbReference type="NCBI Taxonomy" id="456999"/>
    <lineage>
        <taxon>Eukaryota</taxon>
        <taxon>Fungi</taxon>
        <taxon>Dikarya</taxon>
        <taxon>Basidiomycota</taxon>
        <taxon>Agaricomycotina</taxon>
        <taxon>Agaricomycetes</taxon>
        <taxon>Cantharellales</taxon>
        <taxon>Ceratobasidiaceae</taxon>
        <taxon>Rhizoctonia</taxon>
    </lineage>
</organism>
<dbReference type="Proteomes" id="UP000663853">
    <property type="component" value="Unassembled WGS sequence"/>
</dbReference>
<dbReference type="InterPro" id="IPR018712">
    <property type="entry name" value="Tle1-like_cat"/>
</dbReference>
<name>A0A8H3HM17_9AGAM</name>
<feature type="region of interest" description="Disordered" evidence="1">
    <location>
        <begin position="1"/>
        <end position="20"/>
    </location>
</feature>
<reference evidence="3" key="1">
    <citation type="submission" date="2021-01" db="EMBL/GenBank/DDBJ databases">
        <authorList>
            <person name="Kaushik A."/>
        </authorList>
    </citation>
    <scope>NUCLEOTIDE SEQUENCE</scope>
    <source>
        <strain evidence="3">AG6-10EEA</strain>
    </source>
</reference>
<dbReference type="AlphaFoldDB" id="A0A8H3HM17"/>
<dbReference type="PANTHER" id="PTHR33840">
    <property type="match status" value="1"/>
</dbReference>
<feature type="non-terminal residue" evidence="3">
    <location>
        <position position="1"/>
    </location>
</feature>
<proteinExistence type="predicted"/>
<evidence type="ECO:0000256" key="1">
    <source>
        <dbReference type="SAM" id="MobiDB-lite"/>
    </source>
</evidence>
<evidence type="ECO:0000259" key="2">
    <source>
        <dbReference type="Pfam" id="PF09994"/>
    </source>
</evidence>
<evidence type="ECO:0000313" key="3">
    <source>
        <dbReference type="EMBL" id="CAE6528318.1"/>
    </source>
</evidence>
<sequence>MSLKVPTETPMLSPEGIDRPRYHSFQSGIGPHLTGKDILVFCDGTGKDGKLGTNDKTNVWQLYQLALSQKMGDQVGWGPFKKSTLRQNEIVYLPGVGSGSSRNPYNWLVRLFGSTIVKPELTYCNSLFGYSRGAFVVRKVASLIYRIGIIREREDLLKLWGRQERQVPWNLIESPPRGSAIRIQALVVWDTV</sequence>
<evidence type="ECO:0000313" key="4">
    <source>
        <dbReference type="Proteomes" id="UP000663853"/>
    </source>
</evidence>
<gene>
    <name evidence="3" type="ORF">RDB_LOCUS163668</name>
</gene>
<dbReference type="Pfam" id="PF09994">
    <property type="entry name" value="T6SS_Tle1-like_cat"/>
    <property type="match status" value="1"/>
</dbReference>
<feature type="domain" description="T6SS Phospholipase effector Tle1-like catalytic" evidence="2">
    <location>
        <begin position="127"/>
        <end position="154"/>
    </location>
</feature>